<dbReference type="InterPro" id="IPR001245">
    <property type="entry name" value="Ser-Thr/Tyr_kinase_cat_dom"/>
</dbReference>
<dbReference type="CDD" id="cd13999">
    <property type="entry name" value="STKc_MAP3K-like"/>
    <property type="match status" value="1"/>
</dbReference>
<dbReference type="InterPro" id="IPR033443">
    <property type="entry name" value="PROP1-like_PPR_dom"/>
</dbReference>
<proteinExistence type="inferred from homology"/>
<name>A0AAV3Q2M5_LITER</name>
<evidence type="ECO:0000256" key="5">
    <source>
        <dbReference type="ARBA" id="ARBA00022777"/>
    </source>
</evidence>
<evidence type="ECO:0000256" key="3">
    <source>
        <dbReference type="ARBA" id="ARBA00022737"/>
    </source>
</evidence>
<dbReference type="Gene3D" id="1.25.40.10">
    <property type="entry name" value="Tetratricopeptide repeat domain"/>
    <property type="match status" value="4"/>
</dbReference>
<keyword evidence="11" id="KW-0723">Serine/threonine-protein kinase</keyword>
<keyword evidence="2" id="KW-0808">Transferase</keyword>
<dbReference type="InterPro" id="IPR011009">
    <property type="entry name" value="Kinase-like_dom_sf"/>
</dbReference>
<dbReference type="Pfam" id="PF17177">
    <property type="entry name" value="PPR_long"/>
    <property type="match status" value="1"/>
</dbReference>
<evidence type="ECO:0000256" key="9">
    <source>
        <dbReference type="PROSITE-ProRule" id="PRU00708"/>
    </source>
</evidence>
<dbReference type="Pfam" id="PF07714">
    <property type="entry name" value="PK_Tyr_Ser-Thr"/>
    <property type="match status" value="1"/>
</dbReference>
<feature type="repeat" description="PPR" evidence="9">
    <location>
        <begin position="683"/>
        <end position="717"/>
    </location>
</feature>
<dbReference type="SUPFAM" id="SSF56112">
    <property type="entry name" value="Protein kinase-like (PK-like)"/>
    <property type="match status" value="1"/>
</dbReference>
<protein>
    <submittedName>
        <fullName evidence="11">Non-receptor serine/threonine protein kinase</fullName>
    </submittedName>
</protein>
<feature type="repeat" description="PPR" evidence="9">
    <location>
        <begin position="753"/>
        <end position="787"/>
    </location>
</feature>
<dbReference type="NCBIfam" id="TIGR00756">
    <property type="entry name" value="PPR"/>
    <property type="match status" value="7"/>
</dbReference>
<dbReference type="Gene3D" id="3.30.200.20">
    <property type="entry name" value="Phosphorylase Kinase, domain 1"/>
    <property type="match status" value="1"/>
</dbReference>
<dbReference type="EMBL" id="BAABME010003181">
    <property type="protein sequence ID" value="GAA0157770.1"/>
    <property type="molecule type" value="Genomic_DNA"/>
</dbReference>
<evidence type="ECO:0000313" key="11">
    <source>
        <dbReference type="EMBL" id="GAA0157770.1"/>
    </source>
</evidence>
<feature type="repeat" description="PPR" evidence="9">
    <location>
        <begin position="613"/>
        <end position="647"/>
    </location>
</feature>
<feature type="domain" description="Protein kinase" evidence="10">
    <location>
        <begin position="87"/>
        <end position="367"/>
    </location>
</feature>
<comment type="catalytic activity">
    <reaction evidence="7">
        <text>L-threonyl-[protein] + ATP = O-phospho-L-threonyl-[protein] + ADP + H(+)</text>
        <dbReference type="Rhea" id="RHEA:46608"/>
        <dbReference type="Rhea" id="RHEA-COMP:11060"/>
        <dbReference type="Rhea" id="RHEA-COMP:11605"/>
        <dbReference type="ChEBI" id="CHEBI:15378"/>
        <dbReference type="ChEBI" id="CHEBI:30013"/>
        <dbReference type="ChEBI" id="CHEBI:30616"/>
        <dbReference type="ChEBI" id="CHEBI:61977"/>
        <dbReference type="ChEBI" id="CHEBI:456216"/>
        <dbReference type="EC" id="2.7.11.1"/>
    </reaction>
</comment>
<feature type="repeat" description="PPR" evidence="9">
    <location>
        <begin position="823"/>
        <end position="857"/>
    </location>
</feature>
<reference evidence="11 12" key="1">
    <citation type="submission" date="2024-01" db="EMBL/GenBank/DDBJ databases">
        <title>The complete chloroplast genome sequence of Lithospermum erythrorhizon: insights into the phylogenetic relationship among Boraginaceae species and the maternal lineages of purple gromwells.</title>
        <authorList>
            <person name="Okada T."/>
            <person name="Watanabe K."/>
        </authorList>
    </citation>
    <scope>NUCLEOTIDE SEQUENCE [LARGE SCALE GENOMIC DNA]</scope>
</reference>
<dbReference type="InterPro" id="IPR002885">
    <property type="entry name" value="PPR_rpt"/>
</dbReference>
<comment type="similarity">
    <text evidence="1">Belongs to the PPR family. P subfamily.</text>
</comment>
<evidence type="ECO:0000256" key="7">
    <source>
        <dbReference type="ARBA" id="ARBA00047899"/>
    </source>
</evidence>
<feature type="repeat" description="PPR" evidence="9">
    <location>
        <begin position="718"/>
        <end position="752"/>
    </location>
</feature>
<dbReference type="SMART" id="SM00220">
    <property type="entry name" value="S_TKc"/>
    <property type="match status" value="1"/>
</dbReference>
<accession>A0AAV3Q2M5</accession>
<keyword evidence="4" id="KW-0547">Nucleotide-binding</keyword>
<dbReference type="InterPro" id="IPR000719">
    <property type="entry name" value="Prot_kinase_dom"/>
</dbReference>
<dbReference type="PANTHER" id="PTHR47936">
    <property type="entry name" value="PPR_LONG DOMAIN-CONTAINING PROTEIN"/>
    <property type="match status" value="1"/>
</dbReference>
<dbReference type="PROSITE" id="PS51375">
    <property type="entry name" value="PPR"/>
    <property type="match status" value="6"/>
</dbReference>
<dbReference type="FunFam" id="3.30.200.20:FF:000034">
    <property type="entry name" value="Kinase suppressor of Ras 1"/>
    <property type="match status" value="1"/>
</dbReference>
<comment type="catalytic activity">
    <reaction evidence="8">
        <text>L-seryl-[protein] + ATP = O-phospho-L-seryl-[protein] + ADP + H(+)</text>
        <dbReference type="Rhea" id="RHEA:17989"/>
        <dbReference type="Rhea" id="RHEA-COMP:9863"/>
        <dbReference type="Rhea" id="RHEA-COMP:11604"/>
        <dbReference type="ChEBI" id="CHEBI:15378"/>
        <dbReference type="ChEBI" id="CHEBI:29999"/>
        <dbReference type="ChEBI" id="CHEBI:30616"/>
        <dbReference type="ChEBI" id="CHEBI:83421"/>
        <dbReference type="ChEBI" id="CHEBI:456216"/>
        <dbReference type="EC" id="2.7.11.1"/>
    </reaction>
</comment>
<evidence type="ECO:0000259" key="10">
    <source>
        <dbReference type="PROSITE" id="PS50011"/>
    </source>
</evidence>
<comment type="caution">
    <text evidence="11">The sequence shown here is derived from an EMBL/GenBank/DDBJ whole genome shotgun (WGS) entry which is preliminary data.</text>
</comment>
<dbReference type="GO" id="GO:0004674">
    <property type="term" value="F:protein serine/threonine kinase activity"/>
    <property type="evidence" value="ECO:0007669"/>
    <property type="project" value="UniProtKB-KW"/>
</dbReference>
<dbReference type="PROSITE" id="PS00108">
    <property type="entry name" value="PROTEIN_KINASE_ST"/>
    <property type="match status" value="1"/>
</dbReference>
<dbReference type="Pfam" id="PF13812">
    <property type="entry name" value="PPR_3"/>
    <property type="match status" value="1"/>
</dbReference>
<organism evidence="11 12">
    <name type="scientific">Lithospermum erythrorhizon</name>
    <name type="common">Purple gromwell</name>
    <name type="synonym">Lithospermum officinale var. erythrorhizon</name>
    <dbReference type="NCBI Taxonomy" id="34254"/>
    <lineage>
        <taxon>Eukaryota</taxon>
        <taxon>Viridiplantae</taxon>
        <taxon>Streptophyta</taxon>
        <taxon>Embryophyta</taxon>
        <taxon>Tracheophyta</taxon>
        <taxon>Spermatophyta</taxon>
        <taxon>Magnoliopsida</taxon>
        <taxon>eudicotyledons</taxon>
        <taxon>Gunneridae</taxon>
        <taxon>Pentapetalae</taxon>
        <taxon>asterids</taxon>
        <taxon>lamiids</taxon>
        <taxon>Boraginales</taxon>
        <taxon>Boraginaceae</taxon>
        <taxon>Boraginoideae</taxon>
        <taxon>Lithospermeae</taxon>
        <taxon>Lithospermum</taxon>
    </lineage>
</organism>
<dbReference type="InterPro" id="IPR008271">
    <property type="entry name" value="Ser/Thr_kinase_AS"/>
</dbReference>
<dbReference type="GO" id="GO:0009507">
    <property type="term" value="C:chloroplast"/>
    <property type="evidence" value="ECO:0007669"/>
    <property type="project" value="TreeGrafter"/>
</dbReference>
<dbReference type="InterPro" id="IPR011990">
    <property type="entry name" value="TPR-like_helical_dom_sf"/>
</dbReference>
<dbReference type="Gene3D" id="1.10.510.10">
    <property type="entry name" value="Transferase(Phosphotransferase) domain 1"/>
    <property type="match status" value="1"/>
</dbReference>
<evidence type="ECO:0000313" key="12">
    <source>
        <dbReference type="Proteomes" id="UP001454036"/>
    </source>
</evidence>
<keyword evidence="3" id="KW-0677">Repeat</keyword>
<keyword evidence="12" id="KW-1185">Reference proteome</keyword>
<dbReference type="PRINTS" id="PR00109">
    <property type="entry name" value="TYRKINASE"/>
</dbReference>
<evidence type="ECO:0000256" key="2">
    <source>
        <dbReference type="ARBA" id="ARBA00022679"/>
    </source>
</evidence>
<dbReference type="GO" id="GO:0010019">
    <property type="term" value="P:chloroplast-nucleus signaling pathway"/>
    <property type="evidence" value="ECO:0007669"/>
    <property type="project" value="TreeGrafter"/>
</dbReference>
<dbReference type="SUPFAM" id="SSF48452">
    <property type="entry name" value="TPR-like"/>
    <property type="match status" value="1"/>
</dbReference>
<dbReference type="Proteomes" id="UP001454036">
    <property type="component" value="Unassembled WGS sequence"/>
</dbReference>
<evidence type="ECO:0000256" key="6">
    <source>
        <dbReference type="ARBA" id="ARBA00022840"/>
    </source>
</evidence>
<sequence length="901" mass="102071">MDVIEMAHKQNESLEESKLRGTGDISVRNLAANGPGNISSKDMILRADQIDLKNLDAQLDKHLSRVWSRNVESQRPTEAWEIDPSKLEIRYLVAQGTYGTIYRGTYDGKDVAVKLLDWGEDGSATVAETAALRASFKQEVAVWQKLDHPNVTSFVGASMGTSNLKIPSGNPTEGYTTLPSRACCVVLEFLPGGTLKNYLFRNRNKKLPFKVVIQLALQLARGLNYLHSKNIVHRDVKAENMLLDSSRNLKIADFGVARVEAQNPSDMTGETGTLNYMAPEVLDGKPYNRKCDVYSFGICLWETYCCDLPYMNLSFSEISSAVVRHHLRPDIPRCCPSSLANVMKKCWDGNPDRRPNMDEVVRLLEAIDTRKGGGMIPEVTELSHSSIVSNESPELPSWVKFLGEKNGDDDDDFELPSLAYWIENYKVDSQDLDVKSIVNNIVDSDVDKVSRILKGRFDSDVDVFRALKGCKIDLNESLVGQVLRRFSCEWKPAYGFFQWAKLEKRFSHTPDLYNLMVDNLGKTKKFDLMWELVEEMSKLEGYLSMVTISKVMRRYGKSAKYDDAINVFKNLPKYRMEMDVNALNILLDSLVKGGSVEHAENVYKEYKDCIAPSLNTFNILVHGWSKSRQIIKAKTSMNEMRSHGVAPDAITYTSLIEAYCHEKDFRNVDAMLEEMRRKNCPPNIITYTVVMNAYGKAKETSKALEIYEKMKQDGCVPDSSYYSSLINILGKAGRLEDSREVFEDMGKQGVAPDAYTYNTMITVAAHLSREEEALKLLYEMEKNQLKPSIDTYVPLLKMCCRLDRMKVLSFLLTHMFKNDVSMDLGIYALLIRGLCRNGKPQHACSIFEELVQRGFLPAHVTYMKLVEELKKKGLLKEKDRVEELMLQAKQQNTSDSSSSNV</sequence>
<evidence type="ECO:0000256" key="1">
    <source>
        <dbReference type="ARBA" id="ARBA00007626"/>
    </source>
</evidence>
<dbReference type="AlphaFoldDB" id="A0AAV3Q2M5"/>
<dbReference type="Pfam" id="PF01535">
    <property type="entry name" value="PPR"/>
    <property type="match status" value="2"/>
</dbReference>
<keyword evidence="6" id="KW-0067">ATP-binding</keyword>
<dbReference type="PANTHER" id="PTHR47936:SF1">
    <property type="entry name" value="PENTATRICOPEPTIDE REPEAT-CONTAINING PROTEIN GUN1, CHLOROPLASTIC"/>
    <property type="match status" value="1"/>
</dbReference>
<gene>
    <name evidence="11" type="ORF">LIER_14962</name>
</gene>
<dbReference type="GO" id="GO:0031930">
    <property type="term" value="P:mitochondria-nucleus signaling pathway"/>
    <property type="evidence" value="ECO:0007669"/>
    <property type="project" value="TreeGrafter"/>
</dbReference>
<dbReference type="GO" id="GO:0005524">
    <property type="term" value="F:ATP binding"/>
    <property type="evidence" value="ECO:0007669"/>
    <property type="project" value="UniProtKB-KW"/>
</dbReference>
<evidence type="ECO:0000256" key="4">
    <source>
        <dbReference type="ARBA" id="ARBA00022741"/>
    </source>
</evidence>
<dbReference type="PROSITE" id="PS50011">
    <property type="entry name" value="PROTEIN_KINASE_DOM"/>
    <property type="match status" value="1"/>
</dbReference>
<evidence type="ECO:0000256" key="8">
    <source>
        <dbReference type="ARBA" id="ARBA00048679"/>
    </source>
</evidence>
<feature type="repeat" description="PPR" evidence="9">
    <location>
        <begin position="648"/>
        <end position="682"/>
    </location>
</feature>
<keyword evidence="5 11" id="KW-0418">Kinase</keyword>